<dbReference type="EMBL" id="AUZX01012742">
    <property type="protein sequence ID" value="EQD37917.1"/>
    <property type="molecule type" value="Genomic_DNA"/>
</dbReference>
<dbReference type="Gene3D" id="3.20.20.80">
    <property type="entry name" value="Glycosidases"/>
    <property type="match status" value="1"/>
</dbReference>
<dbReference type="PANTHER" id="PTHR43730">
    <property type="entry name" value="BETA-MANNOSIDASE"/>
    <property type="match status" value="1"/>
</dbReference>
<dbReference type="PANTHER" id="PTHR43730:SF1">
    <property type="entry name" value="BETA-MANNOSIDASE"/>
    <property type="match status" value="1"/>
</dbReference>
<evidence type="ECO:0000256" key="1">
    <source>
        <dbReference type="ARBA" id="ARBA00023295"/>
    </source>
</evidence>
<proteinExistence type="predicted"/>
<reference evidence="3" key="1">
    <citation type="submission" date="2013-08" db="EMBL/GenBank/DDBJ databases">
        <authorList>
            <person name="Mendez C."/>
            <person name="Richter M."/>
            <person name="Ferrer M."/>
            <person name="Sanchez J."/>
        </authorList>
    </citation>
    <scope>NUCLEOTIDE SEQUENCE</scope>
</reference>
<keyword evidence="1" id="KW-0326">Glycosidase</keyword>
<protein>
    <submittedName>
        <fullName evidence="3">Glycoside hydrolase family 2 sugar binding protein</fullName>
    </submittedName>
</protein>
<dbReference type="GO" id="GO:0006516">
    <property type="term" value="P:glycoprotein catabolic process"/>
    <property type="evidence" value="ECO:0007669"/>
    <property type="project" value="TreeGrafter"/>
</dbReference>
<gene>
    <name evidence="3" type="ORF">B1A_17324</name>
</gene>
<comment type="caution">
    <text evidence="3">The sequence shown here is derived from an EMBL/GenBank/DDBJ whole genome shotgun (WGS) entry which is preliminary data.</text>
</comment>
<organism evidence="3">
    <name type="scientific">mine drainage metagenome</name>
    <dbReference type="NCBI Taxonomy" id="410659"/>
    <lineage>
        <taxon>unclassified sequences</taxon>
        <taxon>metagenomes</taxon>
        <taxon>ecological metagenomes</taxon>
    </lineage>
</organism>
<evidence type="ECO:0000259" key="2">
    <source>
        <dbReference type="Pfam" id="PF02836"/>
    </source>
</evidence>
<feature type="domain" description="Glycoside hydrolase family 2 catalytic" evidence="2">
    <location>
        <begin position="2"/>
        <end position="36"/>
    </location>
</feature>
<dbReference type="AlphaFoldDB" id="T0Z137"/>
<dbReference type="InterPro" id="IPR017853">
    <property type="entry name" value="GH"/>
</dbReference>
<feature type="non-terminal residue" evidence="3">
    <location>
        <position position="1"/>
    </location>
</feature>
<dbReference type="GO" id="GO:0004567">
    <property type="term" value="F:beta-mannosidase activity"/>
    <property type="evidence" value="ECO:0007669"/>
    <property type="project" value="TreeGrafter"/>
</dbReference>
<dbReference type="GO" id="GO:0005975">
    <property type="term" value="P:carbohydrate metabolic process"/>
    <property type="evidence" value="ECO:0007669"/>
    <property type="project" value="InterPro"/>
</dbReference>
<dbReference type="InterPro" id="IPR050887">
    <property type="entry name" value="Beta-mannosidase_GH2"/>
</dbReference>
<reference evidence="3" key="2">
    <citation type="journal article" date="2014" name="ISME J.">
        <title>Microbial stratification in low pH oxic and suboxic macroscopic growths along an acid mine drainage.</title>
        <authorList>
            <person name="Mendez-Garcia C."/>
            <person name="Mesa V."/>
            <person name="Sprenger R.R."/>
            <person name="Richter M."/>
            <person name="Diez M.S."/>
            <person name="Solano J."/>
            <person name="Bargiela R."/>
            <person name="Golyshina O.V."/>
            <person name="Manteca A."/>
            <person name="Ramos J.L."/>
            <person name="Gallego J.R."/>
            <person name="Llorente I."/>
            <person name="Martins Dos Santos V.A."/>
            <person name="Jensen O.N."/>
            <person name="Pelaez A.I."/>
            <person name="Sanchez J."/>
            <person name="Ferrer M."/>
        </authorList>
    </citation>
    <scope>NUCLEOTIDE SEQUENCE</scope>
</reference>
<feature type="non-terminal residue" evidence="3">
    <location>
        <position position="289"/>
    </location>
</feature>
<evidence type="ECO:0000313" key="3">
    <source>
        <dbReference type="EMBL" id="EQD37917.1"/>
    </source>
</evidence>
<dbReference type="SUPFAM" id="SSF51445">
    <property type="entry name" value="(Trans)glycosidases"/>
    <property type="match status" value="1"/>
</dbReference>
<name>T0Z137_9ZZZZ</name>
<sequence>DARWMANLRTEIEQQTLRCRNHPSIVIWSGNNEIEYFKGYYEIFRDVIGGIVHRLVPGAFYEVGSGAYGSGDIHTWGVWHGNQPVESYRKVEGFVTEFGMQAMPVPKTVRAFADAANRDSVHSPVMRYHERDGSGHGIGIIMHYIEADFGKAPEEFADTLWLSQVNQAWALRYGVEHWRRDMPHSMASVIWQFNDCWPGTTWSVVDYCRRWKAALFQARHFFAPILVSGLPDARTGQADIHVTSDRRHDVVGELCWWVTNAQGEELSRGMRRIDIPARVSRRAETLDLS</sequence>
<accession>T0Z137</accession>
<dbReference type="InterPro" id="IPR006103">
    <property type="entry name" value="Glyco_hydro_2_cat"/>
</dbReference>
<keyword evidence="3" id="KW-0378">Hydrolase</keyword>
<dbReference type="Pfam" id="PF02836">
    <property type="entry name" value="Glyco_hydro_2_C"/>
    <property type="match status" value="1"/>
</dbReference>